<dbReference type="InterPro" id="IPR033134">
    <property type="entry name" value="Asp/Glu_racemase_AS_2"/>
</dbReference>
<accession>A0ABT3IJT0</accession>
<dbReference type="Gene3D" id="3.40.50.1860">
    <property type="match status" value="2"/>
</dbReference>
<dbReference type="PANTHER" id="PTHR21198:SF7">
    <property type="entry name" value="ASPARTATE-GLUTAMATE RACEMASE FAMILY"/>
    <property type="match status" value="1"/>
</dbReference>
<dbReference type="RefSeq" id="WP_264729749.1">
    <property type="nucleotide sequence ID" value="NZ_JAPDNR010000001.1"/>
</dbReference>
<evidence type="ECO:0000313" key="3">
    <source>
        <dbReference type="EMBL" id="MCW3484230.1"/>
    </source>
</evidence>
<dbReference type="NCBIfam" id="TIGR00035">
    <property type="entry name" value="asp_race"/>
    <property type="match status" value="1"/>
</dbReference>
<dbReference type="SUPFAM" id="SSF53681">
    <property type="entry name" value="Aspartate/glutamate racemase"/>
    <property type="match status" value="2"/>
</dbReference>
<name>A0ABT3IJT0_9BACT</name>
<sequence length="272" mass="29542">MNLEQDNVIGIVGGMGPEAGAMLLNAISAHTRAASDQEHMSVVLMSFPGHITDRTTFLEGGTTVNPAFSVARVIGLLEAAGATVAGIACNTIYAPPIFNTIQEELDRHQVKIKLLHMPAETCHYIKQHYPRAQRIGIMSTNGTYKSGVYRHLLEGLGYDVILPDPDFQDGVIHRMVYDPQFGVKANPGNITRETIMLMKKSTDFFRRQKADAIILGCTELPLILVGKPDLSGIPVINSIEAMALALIREATAGIKIKSIAAPSFKQSAQHLK</sequence>
<comment type="caution">
    <text evidence="3">The sequence shown here is derived from an EMBL/GenBank/DDBJ whole genome shotgun (WGS) entry which is preliminary data.</text>
</comment>
<dbReference type="EC" id="5.1.1.-" evidence="3"/>
<evidence type="ECO:0000256" key="2">
    <source>
        <dbReference type="ARBA" id="ARBA00023235"/>
    </source>
</evidence>
<organism evidence="3 4">
    <name type="scientific">Chitinophaga nivalis</name>
    <dbReference type="NCBI Taxonomy" id="2991709"/>
    <lineage>
        <taxon>Bacteria</taxon>
        <taxon>Pseudomonadati</taxon>
        <taxon>Bacteroidota</taxon>
        <taxon>Chitinophagia</taxon>
        <taxon>Chitinophagales</taxon>
        <taxon>Chitinophagaceae</taxon>
        <taxon>Chitinophaga</taxon>
    </lineage>
</organism>
<evidence type="ECO:0000313" key="4">
    <source>
        <dbReference type="Proteomes" id="UP001207742"/>
    </source>
</evidence>
<dbReference type="PANTHER" id="PTHR21198">
    <property type="entry name" value="GLUTAMATE RACEMASE"/>
    <property type="match status" value="1"/>
</dbReference>
<gene>
    <name evidence="3" type="ORF">OL497_10020</name>
</gene>
<proteinExistence type="inferred from homology"/>
<evidence type="ECO:0000256" key="1">
    <source>
        <dbReference type="ARBA" id="ARBA00007847"/>
    </source>
</evidence>
<dbReference type="InterPro" id="IPR004380">
    <property type="entry name" value="Asp_race"/>
</dbReference>
<reference evidence="3 4" key="1">
    <citation type="submission" date="2022-10" db="EMBL/GenBank/DDBJ databases">
        <title>Chitinophaga nivalis PC15 sp. nov., isolated from Pyeongchang county, South Korea.</title>
        <authorList>
            <person name="Trinh H.N."/>
        </authorList>
    </citation>
    <scope>NUCLEOTIDE SEQUENCE [LARGE SCALE GENOMIC DNA]</scope>
    <source>
        <strain evidence="3 4">PC14</strain>
    </source>
</reference>
<dbReference type="InterPro" id="IPR001920">
    <property type="entry name" value="Asp/Glu_race"/>
</dbReference>
<dbReference type="PROSITE" id="PS00924">
    <property type="entry name" value="ASP_GLU_RACEMASE_2"/>
    <property type="match status" value="1"/>
</dbReference>
<keyword evidence="2 3" id="KW-0413">Isomerase</keyword>
<dbReference type="InterPro" id="IPR015942">
    <property type="entry name" value="Asp/Glu/hydantoin_racemase"/>
</dbReference>
<protein>
    <submittedName>
        <fullName evidence="3">Amino acid racemase</fullName>
        <ecNumber evidence="3">5.1.1.-</ecNumber>
    </submittedName>
</protein>
<dbReference type="Proteomes" id="UP001207742">
    <property type="component" value="Unassembled WGS sequence"/>
</dbReference>
<dbReference type="GO" id="GO:0016853">
    <property type="term" value="F:isomerase activity"/>
    <property type="evidence" value="ECO:0007669"/>
    <property type="project" value="UniProtKB-KW"/>
</dbReference>
<keyword evidence="4" id="KW-1185">Reference proteome</keyword>
<comment type="similarity">
    <text evidence="1">Belongs to the aspartate/glutamate racemases family.</text>
</comment>
<dbReference type="EMBL" id="JAPDNS010000001">
    <property type="protein sequence ID" value="MCW3484230.1"/>
    <property type="molecule type" value="Genomic_DNA"/>
</dbReference>
<dbReference type="Pfam" id="PF01177">
    <property type="entry name" value="Asp_Glu_race"/>
    <property type="match status" value="1"/>
</dbReference>